<gene>
    <name evidence="5" type="ORF">BCV70DRAFT_159944</name>
</gene>
<dbReference type="EMBL" id="KZ819192">
    <property type="protein sequence ID" value="PWZ00468.1"/>
    <property type="molecule type" value="Genomic_DNA"/>
</dbReference>
<protein>
    <submittedName>
        <fullName evidence="5">Metallo-dependent hydrolase</fullName>
    </submittedName>
</protein>
<dbReference type="Proteomes" id="UP000246740">
    <property type="component" value="Unassembled WGS sequence"/>
</dbReference>
<dbReference type="AlphaFoldDB" id="A0A317XRF2"/>
<dbReference type="InterPro" id="IPR001365">
    <property type="entry name" value="A_deaminase_dom"/>
</dbReference>
<evidence type="ECO:0000256" key="3">
    <source>
        <dbReference type="ARBA" id="ARBA00022801"/>
    </source>
</evidence>
<evidence type="ECO:0000256" key="2">
    <source>
        <dbReference type="ARBA" id="ARBA00022723"/>
    </source>
</evidence>
<accession>A0A317XRF2</accession>
<evidence type="ECO:0000256" key="1">
    <source>
        <dbReference type="ARBA" id="ARBA00001947"/>
    </source>
</evidence>
<dbReference type="OrthoDB" id="7202371at2759"/>
<evidence type="ECO:0000313" key="6">
    <source>
        <dbReference type="Proteomes" id="UP000246740"/>
    </source>
</evidence>
<name>A0A317XRF2_9BASI</name>
<keyword evidence="2" id="KW-0479">Metal-binding</keyword>
<sequence>MTPPLDIDTYHKTVEALKAKEREQRYDHAALTSMSADVARANAVFDHIKRTEVAQIWEQDGDLDRFAGMDFHGARDHALGHRATDVWNIIQRMPKGAALHCHFDGTVDTRFLLEKARSTPNMAMKSSVPLTAQSTLFKATVEFLVLPESRPRSDVSIYSQQYVPDTWVSFETARTTFPFAHPYLSEKHESEDKLPHYLFPASSSNPAEAGLSFDAWIHSLMTLTPHPGVPEIKNSKQAWAKFQSTFGVIAGLLGYEPTLRAYAKELVLSHARDGISYTEARINFLDEFMVRADGTHDLSHEEWVRTFTEAVGEAKAELGDDCPVDARIIYTTVRFIDNDRLRWYLEDCIALKKKFPEWIVGFDLVGHEDPLLPLSYYIPELLRFRARCMEEGLDIPFVFHAGETLEDGGDADLNLYDAIALETKRIGHGVSLARHPSLTDIVKRHDICIEICPISNQVLGYTSSIAAHPSLLALLNQNVPVALSNDDASIFENFGLSYDFYQLAVSSKSTSLVSLATLARTSLRHSLVDQNTKQILLCDFENRWSRFIAWFLAEYGDRLRQ</sequence>
<reference evidence="5 6" key="1">
    <citation type="journal article" date="2018" name="Mol. Biol. Evol.">
        <title>Broad Genomic Sampling Reveals a Smut Pathogenic Ancestry of the Fungal Clade Ustilaginomycotina.</title>
        <authorList>
            <person name="Kijpornyongpan T."/>
            <person name="Mondo S.J."/>
            <person name="Barry K."/>
            <person name="Sandor L."/>
            <person name="Lee J."/>
            <person name="Lipzen A."/>
            <person name="Pangilinan J."/>
            <person name="LaButti K."/>
            <person name="Hainaut M."/>
            <person name="Henrissat B."/>
            <person name="Grigoriev I.V."/>
            <person name="Spatafora J.W."/>
            <person name="Aime M.C."/>
        </authorList>
    </citation>
    <scope>NUCLEOTIDE SEQUENCE [LARGE SCALE GENOMIC DNA]</scope>
    <source>
        <strain evidence="5 6">MCA 3645</strain>
    </source>
</reference>
<evidence type="ECO:0000259" key="4">
    <source>
        <dbReference type="Pfam" id="PF00962"/>
    </source>
</evidence>
<dbReference type="GO" id="GO:0046103">
    <property type="term" value="P:inosine biosynthetic process"/>
    <property type="evidence" value="ECO:0007669"/>
    <property type="project" value="TreeGrafter"/>
</dbReference>
<dbReference type="Pfam" id="PF00962">
    <property type="entry name" value="A_deaminase"/>
    <property type="match status" value="1"/>
</dbReference>
<dbReference type="InParanoid" id="A0A317XRF2"/>
<dbReference type="PANTHER" id="PTHR11409:SF39">
    <property type="entry name" value="ADENOSINE DEAMINASE 2"/>
    <property type="match status" value="1"/>
</dbReference>
<organism evidence="5 6">
    <name type="scientific">Testicularia cyperi</name>
    <dbReference type="NCBI Taxonomy" id="1882483"/>
    <lineage>
        <taxon>Eukaryota</taxon>
        <taxon>Fungi</taxon>
        <taxon>Dikarya</taxon>
        <taxon>Basidiomycota</taxon>
        <taxon>Ustilaginomycotina</taxon>
        <taxon>Ustilaginomycetes</taxon>
        <taxon>Ustilaginales</taxon>
        <taxon>Anthracoideaceae</taxon>
        <taxon>Testicularia</taxon>
    </lineage>
</organism>
<comment type="cofactor">
    <cofactor evidence="1">
        <name>Zn(2+)</name>
        <dbReference type="ChEBI" id="CHEBI:29105"/>
    </cofactor>
</comment>
<dbReference type="Gene3D" id="3.20.20.140">
    <property type="entry name" value="Metal-dependent hydrolases"/>
    <property type="match status" value="1"/>
</dbReference>
<dbReference type="SUPFAM" id="SSF51556">
    <property type="entry name" value="Metallo-dependent hydrolases"/>
    <property type="match status" value="1"/>
</dbReference>
<keyword evidence="6" id="KW-1185">Reference proteome</keyword>
<dbReference type="PANTHER" id="PTHR11409">
    <property type="entry name" value="ADENOSINE DEAMINASE"/>
    <property type="match status" value="1"/>
</dbReference>
<feature type="domain" description="Adenosine deaminase" evidence="4">
    <location>
        <begin position="233"/>
        <end position="537"/>
    </location>
</feature>
<evidence type="ECO:0000313" key="5">
    <source>
        <dbReference type="EMBL" id="PWZ00468.1"/>
    </source>
</evidence>
<keyword evidence="3 5" id="KW-0378">Hydrolase</keyword>
<dbReference type="GO" id="GO:0006154">
    <property type="term" value="P:adenosine catabolic process"/>
    <property type="evidence" value="ECO:0007669"/>
    <property type="project" value="TreeGrafter"/>
</dbReference>
<dbReference type="GO" id="GO:0046872">
    <property type="term" value="F:metal ion binding"/>
    <property type="evidence" value="ECO:0007669"/>
    <property type="project" value="UniProtKB-KW"/>
</dbReference>
<dbReference type="STRING" id="1882483.A0A317XRF2"/>
<dbReference type="InterPro" id="IPR006330">
    <property type="entry name" value="Ado/ade_deaminase"/>
</dbReference>
<dbReference type="InterPro" id="IPR032466">
    <property type="entry name" value="Metal_Hydrolase"/>
</dbReference>
<proteinExistence type="predicted"/>
<dbReference type="GO" id="GO:0004000">
    <property type="term" value="F:adenosine deaminase activity"/>
    <property type="evidence" value="ECO:0007669"/>
    <property type="project" value="TreeGrafter"/>
</dbReference>